<feature type="transmembrane region" description="Helical" evidence="1">
    <location>
        <begin position="170"/>
        <end position="191"/>
    </location>
</feature>
<feature type="transmembrane region" description="Helical" evidence="1">
    <location>
        <begin position="132"/>
        <end position="150"/>
    </location>
</feature>
<protein>
    <submittedName>
        <fullName evidence="2">Uncharacterized protein</fullName>
    </submittedName>
</protein>
<proteinExistence type="predicted"/>
<reference evidence="3" key="1">
    <citation type="submission" date="2015-03" db="EMBL/GenBank/DDBJ databases">
        <authorList>
            <person name="Urmite Genomes"/>
        </authorList>
    </citation>
    <scope>NUCLEOTIDE SEQUENCE [LARGE SCALE GENOMIC DNA]</scope>
    <source>
        <strain evidence="3">Arc-Hr</strain>
    </source>
</reference>
<keyword evidence="1" id="KW-0472">Membrane</keyword>
<dbReference type="OrthoDB" id="375859at2157"/>
<keyword evidence="1" id="KW-0812">Transmembrane</keyword>
<name>A0A0D6JTN2_9EURY</name>
<keyword evidence="1" id="KW-1133">Transmembrane helix</keyword>
<feature type="transmembrane region" description="Helical" evidence="1">
    <location>
        <begin position="60"/>
        <end position="77"/>
    </location>
</feature>
<evidence type="ECO:0000313" key="2">
    <source>
        <dbReference type="EMBL" id="CQR51359.1"/>
    </source>
</evidence>
<evidence type="ECO:0000256" key="1">
    <source>
        <dbReference type="SAM" id="Phobius"/>
    </source>
</evidence>
<dbReference type="AlphaFoldDB" id="A0A0D6JTN2"/>
<keyword evidence="3" id="KW-1185">Reference proteome</keyword>
<evidence type="ECO:0000313" key="3">
    <source>
        <dbReference type="Proteomes" id="UP000198902"/>
    </source>
</evidence>
<accession>A0A0D6JTN2</accession>
<feature type="transmembrane region" description="Helical" evidence="1">
    <location>
        <begin position="38"/>
        <end position="54"/>
    </location>
</feature>
<gene>
    <name evidence="2" type="ORF">BN996_02710</name>
</gene>
<organism evidence="2 3">
    <name type="scientific">Haloferax massiliensis</name>
    <dbReference type="NCBI Taxonomy" id="1476858"/>
    <lineage>
        <taxon>Archaea</taxon>
        <taxon>Methanobacteriati</taxon>
        <taxon>Methanobacteriota</taxon>
        <taxon>Stenosarchaea group</taxon>
        <taxon>Halobacteria</taxon>
        <taxon>Halobacteriales</taxon>
        <taxon>Haloferacaceae</taxon>
        <taxon>Haloferax</taxon>
    </lineage>
</organism>
<sequence>MSDRYLPNRRQRVEQLLTQYECLQSEKQDLIDQQGRRIQGLMAAIAAVIGYALYAGHLVYLGMVPILIGLVFVEVILTHNQMLFVAKHLAVIEAALAGSSDSPFRHERVRGGVFGDERGRGGRLSLADVPHLFQLALGVVAYGCFAVISTRPVAWERYGGNVPSVAGIDLNAGLVGAALLAYFAGLLLVGISHLALRSRVHGDVAASVSPSKIAP</sequence>
<dbReference type="EMBL" id="CSTE01000002">
    <property type="protein sequence ID" value="CQR51359.1"/>
    <property type="molecule type" value="Genomic_DNA"/>
</dbReference>
<dbReference type="Proteomes" id="UP000198902">
    <property type="component" value="Unassembled WGS sequence"/>
</dbReference>
<dbReference type="RefSeq" id="WP_089779701.1">
    <property type="nucleotide sequence ID" value="NZ_CABLRR010000002.1"/>
</dbReference>